<dbReference type="PROSITE" id="PS51977">
    <property type="entry name" value="WGR"/>
    <property type="match status" value="1"/>
</dbReference>
<dbReference type="Proteomes" id="UP000799772">
    <property type="component" value="Unassembled WGS sequence"/>
</dbReference>
<sequence>MAPLLKNYIIAATGDFGQARSHDNLRRWVEANGGKWASTVTKLVTHLIVSKDHWKRQVAAVRAALRIKQCKIVCYDWLEDSLQNKGRKREGPYLWKNKEKESAKLRAARQESVRRILKKDVRAFENGCENAKSDLMSGLLTPSPSASSKSTSSSPQSAVANLARLRAQRTEAVRDTFSGHHRSSTPASSPPAVSASEDVALQVPPFEGLPMGEKRSKRGAPAKKAADEWARIDNHHIYRDDTGFDHDVTLVRTDVANNTNERFSIRLYESHTVPHTYATATRYRHSHASRPAIVVIVDPGSQFAPAFKHFRIAFKEKTHVPWEQRYNKEVIANAVATAKEGYDRKVRVAEAEEKEVTELVRKDWERKAKVFTWCGVRKGMPKGVMARNEGVAVKGA</sequence>
<feature type="compositionally biased region" description="Low complexity" evidence="1">
    <location>
        <begin position="142"/>
        <end position="160"/>
    </location>
</feature>
<feature type="region of interest" description="Disordered" evidence="1">
    <location>
        <begin position="174"/>
        <end position="197"/>
    </location>
</feature>
<evidence type="ECO:0000313" key="5">
    <source>
        <dbReference type="Proteomes" id="UP000799772"/>
    </source>
</evidence>
<evidence type="ECO:0008006" key="6">
    <source>
        <dbReference type="Google" id="ProtNLM"/>
    </source>
</evidence>
<protein>
    <recommendedName>
        <fullName evidence="6">BRCT domain-containing protein</fullName>
    </recommendedName>
</protein>
<dbReference type="Gene3D" id="3.40.50.10190">
    <property type="entry name" value="BRCT domain"/>
    <property type="match status" value="1"/>
</dbReference>
<feature type="region of interest" description="Disordered" evidence="1">
    <location>
        <begin position="135"/>
        <end position="160"/>
    </location>
</feature>
<gene>
    <name evidence="4" type="ORF">NA57DRAFT_71639</name>
</gene>
<dbReference type="EMBL" id="ML978122">
    <property type="protein sequence ID" value="KAF2102650.1"/>
    <property type="molecule type" value="Genomic_DNA"/>
</dbReference>
<comment type="caution">
    <text evidence="4">The sequence shown here is derived from an EMBL/GenBank/DDBJ whole genome shotgun (WGS) entry which is preliminary data.</text>
</comment>
<evidence type="ECO:0000259" key="2">
    <source>
        <dbReference type="PROSITE" id="PS50172"/>
    </source>
</evidence>
<evidence type="ECO:0000259" key="3">
    <source>
        <dbReference type="PROSITE" id="PS51977"/>
    </source>
</evidence>
<feature type="domain" description="BRCT" evidence="2">
    <location>
        <begin position="1"/>
        <end position="95"/>
    </location>
</feature>
<reference evidence="4" key="1">
    <citation type="journal article" date="2020" name="Stud. Mycol.">
        <title>101 Dothideomycetes genomes: a test case for predicting lifestyles and emergence of pathogens.</title>
        <authorList>
            <person name="Haridas S."/>
            <person name="Albert R."/>
            <person name="Binder M."/>
            <person name="Bloem J."/>
            <person name="Labutti K."/>
            <person name="Salamov A."/>
            <person name="Andreopoulos B."/>
            <person name="Baker S."/>
            <person name="Barry K."/>
            <person name="Bills G."/>
            <person name="Bluhm B."/>
            <person name="Cannon C."/>
            <person name="Castanera R."/>
            <person name="Culley D."/>
            <person name="Daum C."/>
            <person name="Ezra D."/>
            <person name="Gonzalez J."/>
            <person name="Henrissat B."/>
            <person name="Kuo A."/>
            <person name="Liang C."/>
            <person name="Lipzen A."/>
            <person name="Lutzoni F."/>
            <person name="Magnuson J."/>
            <person name="Mondo S."/>
            <person name="Nolan M."/>
            <person name="Ohm R."/>
            <person name="Pangilinan J."/>
            <person name="Park H.-J."/>
            <person name="Ramirez L."/>
            <person name="Alfaro M."/>
            <person name="Sun H."/>
            <person name="Tritt A."/>
            <person name="Yoshinaga Y."/>
            <person name="Zwiers L.-H."/>
            <person name="Turgeon B."/>
            <person name="Goodwin S."/>
            <person name="Spatafora J."/>
            <person name="Crous P."/>
            <person name="Grigoriev I."/>
        </authorList>
    </citation>
    <scope>NUCLEOTIDE SEQUENCE</scope>
    <source>
        <strain evidence="4">CBS 133067</strain>
    </source>
</reference>
<proteinExistence type="predicted"/>
<dbReference type="InterPro" id="IPR036420">
    <property type="entry name" value="BRCT_dom_sf"/>
</dbReference>
<feature type="compositionally biased region" description="Low complexity" evidence="1">
    <location>
        <begin position="184"/>
        <end position="196"/>
    </location>
</feature>
<dbReference type="SUPFAM" id="SSF52113">
    <property type="entry name" value="BRCT domain"/>
    <property type="match status" value="1"/>
</dbReference>
<dbReference type="InterPro" id="IPR008893">
    <property type="entry name" value="WGR_domain"/>
</dbReference>
<dbReference type="InterPro" id="IPR001357">
    <property type="entry name" value="BRCT_dom"/>
</dbReference>
<dbReference type="SUPFAM" id="SSF142921">
    <property type="entry name" value="WGR domain-like"/>
    <property type="match status" value="1"/>
</dbReference>
<name>A0A9P4IJD4_9PEZI</name>
<dbReference type="SMART" id="SM00292">
    <property type="entry name" value="BRCT"/>
    <property type="match status" value="1"/>
</dbReference>
<evidence type="ECO:0000313" key="4">
    <source>
        <dbReference type="EMBL" id="KAF2102650.1"/>
    </source>
</evidence>
<organism evidence="4 5">
    <name type="scientific">Rhizodiscina lignyota</name>
    <dbReference type="NCBI Taxonomy" id="1504668"/>
    <lineage>
        <taxon>Eukaryota</taxon>
        <taxon>Fungi</taxon>
        <taxon>Dikarya</taxon>
        <taxon>Ascomycota</taxon>
        <taxon>Pezizomycotina</taxon>
        <taxon>Dothideomycetes</taxon>
        <taxon>Pleosporomycetidae</taxon>
        <taxon>Aulographales</taxon>
        <taxon>Rhizodiscinaceae</taxon>
        <taxon>Rhizodiscina</taxon>
    </lineage>
</organism>
<dbReference type="AlphaFoldDB" id="A0A9P4IJD4"/>
<accession>A0A9P4IJD4</accession>
<feature type="domain" description="WGR" evidence="3">
    <location>
        <begin position="234"/>
        <end position="335"/>
    </location>
</feature>
<dbReference type="CDD" id="cd00027">
    <property type="entry name" value="BRCT"/>
    <property type="match status" value="1"/>
</dbReference>
<dbReference type="OrthoDB" id="342264at2759"/>
<evidence type="ECO:0000256" key="1">
    <source>
        <dbReference type="SAM" id="MobiDB-lite"/>
    </source>
</evidence>
<dbReference type="PROSITE" id="PS50172">
    <property type="entry name" value="BRCT"/>
    <property type="match status" value="1"/>
</dbReference>
<dbReference type="InterPro" id="IPR036930">
    <property type="entry name" value="WGR_dom_sf"/>
</dbReference>
<keyword evidence="5" id="KW-1185">Reference proteome</keyword>